<feature type="chain" id="PRO_5006836299" description="DUF3016 domain-containing protein" evidence="1">
    <location>
        <begin position="22"/>
        <end position="175"/>
    </location>
</feature>
<protein>
    <recommendedName>
        <fullName evidence="4">DUF3016 domain-containing protein</fullName>
    </recommendedName>
</protein>
<dbReference type="Proteomes" id="UP000068447">
    <property type="component" value="Chromosome"/>
</dbReference>
<keyword evidence="1" id="KW-0732">Signal</keyword>
<dbReference type="KEGG" id="lal:AT746_17260"/>
<evidence type="ECO:0000313" key="3">
    <source>
        <dbReference type="Proteomes" id="UP000068447"/>
    </source>
</evidence>
<evidence type="ECO:0000256" key="1">
    <source>
        <dbReference type="SAM" id="SignalP"/>
    </source>
</evidence>
<keyword evidence="3" id="KW-1185">Reference proteome</keyword>
<dbReference type="Pfam" id="PF11454">
    <property type="entry name" value="DUF3016"/>
    <property type="match status" value="1"/>
</dbReference>
<sequence length="175" mass="20363">MKTLLAIMTLSALTVGGLAQASAEAEITWHEPENYTDIRAANESRSKFRERTTKQLQEYIVELSESLPEGYKLMMTVRDLDLAGQVWPGSFVGLHSASDVRLIKRIDIPRMTFDYQLLDDQGQTLKQEENVKLKDMSFQDRHNPFFDSEVLRYEKNMLKQWFTDTFGEYQVKDKE</sequence>
<feature type="signal peptide" evidence="1">
    <location>
        <begin position="1"/>
        <end position="21"/>
    </location>
</feature>
<proteinExistence type="predicted"/>
<dbReference type="InterPro" id="IPR021557">
    <property type="entry name" value="DUF3016"/>
</dbReference>
<dbReference type="AlphaFoldDB" id="A0A0U3B0D0"/>
<dbReference type="EMBL" id="CP013650">
    <property type="protein sequence ID" value="ALS99839.1"/>
    <property type="molecule type" value="Genomic_DNA"/>
</dbReference>
<gene>
    <name evidence="2" type="ORF">AT746_17260</name>
</gene>
<evidence type="ECO:0000313" key="2">
    <source>
        <dbReference type="EMBL" id="ALS99839.1"/>
    </source>
</evidence>
<evidence type="ECO:0008006" key="4">
    <source>
        <dbReference type="Google" id="ProtNLM"/>
    </source>
</evidence>
<accession>A0A0U3B0D0</accession>
<dbReference type="OrthoDB" id="195620at2"/>
<name>A0A0U3B0D0_9ALTE</name>
<reference evidence="2 3" key="1">
    <citation type="submission" date="2015-12" db="EMBL/GenBank/DDBJ databases">
        <title>Complete genome of Lacimicrobium alkaliphilum KCTC 32984.</title>
        <authorList>
            <person name="Kim S.-G."/>
            <person name="Lee Y.-J."/>
        </authorList>
    </citation>
    <scope>NUCLEOTIDE SEQUENCE [LARGE SCALE GENOMIC DNA]</scope>
    <source>
        <strain evidence="2 3">YelD216</strain>
    </source>
</reference>
<organism evidence="2 3">
    <name type="scientific">Lacimicrobium alkaliphilum</name>
    <dbReference type="NCBI Taxonomy" id="1526571"/>
    <lineage>
        <taxon>Bacteria</taxon>
        <taxon>Pseudomonadati</taxon>
        <taxon>Pseudomonadota</taxon>
        <taxon>Gammaproteobacteria</taxon>
        <taxon>Alteromonadales</taxon>
        <taxon>Alteromonadaceae</taxon>
        <taxon>Lacimicrobium</taxon>
    </lineage>
</organism>
<dbReference type="STRING" id="1526571.AT746_17260"/>
<dbReference type="RefSeq" id="WP_062482975.1">
    <property type="nucleotide sequence ID" value="NZ_CP013650.1"/>
</dbReference>